<feature type="compositionally biased region" description="Gly residues" evidence="1">
    <location>
        <begin position="36"/>
        <end position="46"/>
    </location>
</feature>
<reference evidence="2" key="1">
    <citation type="submission" date="2022-01" db="EMBL/GenBank/DDBJ databases">
        <authorList>
            <person name="Braso-Vives M."/>
        </authorList>
    </citation>
    <scope>NUCLEOTIDE SEQUENCE</scope>
</reference>
<keyword evidence="3" id="KW-1185">Reference proteome</keyword>
<dbReference type="AlphaFoldDB" id="A0A8K0A6N4"/>
<name>A0A8K0A6N4_BRALA</name>
<protein>
    <submittedName>
        <fullName evidence="2">Hypp4246 protein</fullName>
    </submittedName>
</protein>
<feature type="region of interest" description="Disordered" evidence="1">
    <location>
        <begin position="12"/>
        <end position="52"/>
    </location>
</feature>
<evidence type="ECO:0000313" key="3">
    <source>
        <dbReference type="Proteomes" id="UP000838412"/>
    </source>
</evidence>
<dbReference type="EMBL" id="OV696692">
    <property type="protein sequence ID" value="CAH1269831.1"/>
    <property type="molecule type" value="Genomic_DNA"/>
</dbReference>
<gene>
    <name evidence="2" type="primary">Hypp4246</name>
    <name evidence="2" type="ORF">BLAG_LOCUS22345</name>
</gene>
<dbReference type="Proteomes" id="UP000838412">
    <property type="component" value="Chromosome 7"/>
</dbReference>
<evidence type="ECO:0000256" key="1">
    <source>
        <dbReference type="SAM" id="MobiDB-lite"/>
    </source>
</evidence>
<accession>A0A8K0A6N4</accession>
<proteinExistence type="predicted"/>
<feature type="region of interest" description="Disordered" evidence="1">
    <location>
        <begin position="84"/>
        <end position="109"/>
    </location>
</feature>
<sequence length="150" mass="15845">MNARDTCYLEDCPPQTSVNKRPGDVGPKAVSWSGGSPVGQGPGGVSDQGPSDVCVGSPDGTLSRFDVNSFNSCRLRGTGRLDDISMHGAPSHHRLPGKPIGHGRLCGADKAGTMEGRAGGCERDRTQLWAAEQVERSDTDKGLMCGRKRH</sequence>
<organism evidence="2 3">
    <name type="scientific">Branchiostoma lanceolatum</name>
    <name type="common">Common lancelet</name>
    <name type="synonym">Amphioxus lanceolatum</name>
    <dbReference type="NCBI Taxonomy" id="7740"/>
    <lineage>
        <taxon>Eukaryota</taxon>
        <taxon>Metazoa</taxon>
        <taxon>Chordata</taxon>
        <taxon>Cephalochordata</taxon>
        <taxon>Leptocardii</taxon>
        <taxon>Amphioxiformes</taxon>
        <taxon>Branchiostomatidae</taxon>
        <taxon>Branchiostoma</taxon>
    </lineage>
</organism>
<evidence type="ECO:0000313" key="2">
    <source>
        <dbReference type="EMBL" id="CAH1269831.1"/>
    </source>
</evidence>